<sequence>MTLTKNLSQFLLKLYNMVDDPTTDDLIHWSDAGTSFVVEHAEELAKSVLPKFFKHSNFSSFVRQLNMYSFRKVTHITQGSLTGNSDDHRWEFSNDHFIRGLPDQLCFITRKKASAAAASSSSSHADADAAGDISNVLVEVSNVRKHQLTLSSEQKELQAHVQLLWRDMLSTKDQVARQQVTIDKILRFLASLY</sequence>
<evidence type="ECO:0000256" key="7">
    <source>
        <dbReference type="RuleBase" id="RU004020"/>
    </source>
</evidence>
<keyword evidence="5" id="KW-0804">Transcription</keyword>
<organism evidence="9 10">
    <name type="scientific">Catenaria anguillulae PL171</name>
    <dbReference type="NCBI Taxonomy" id="765915"/>
    <lineage>
        <taxon>Eukaryota</taxon>
        <taxon>Fungi</taxon>
        <taxon>Fungi incertae sedis</taxon>
        <taxon>Blastocladiomycota</taxon>
        <taxon>Blastocladiomycetes</taxon>
        <taxon>Blastocladiales</taxon>
        <taxon>Catenariaceae</taxon>
        <taxon>Catenaria</taxon>
    </lineage>
</organism>
<evidence type="ECO:0000256" key="1">
    <source>
        <dbReference type="ARBA" id="ARBA00004123"/>
    </source>
</evidence>
<dbReference type="PRINTS" id="PR00056">
    <property type="entry name" value="HSFDOMAIN"/>
</dbReference>
<dbReference type="InterPro" id="IPR000232">
    <property type="entry name" value="HSF_DNA-bd"/>
</dbReference>
<dbReference type="InterPro" id="IPR036390">
    <property type="entry name" value="WH_DNA-bd_sf"/>
</dbReference>
<evidence type="ECO:0000256" key="3">
    <source>
        <dbReference type="ARBA" id="ARBA00023015"/>
    </source>
</evidence>
<proteinExistence type="inferred from homology"/>
<dbReference type="GO" id="GO:0003700">
    <property type="term" value="F:DNA-binding transcription factor activity"/>
    <property type="evidence" value="ECO:0007669"/>
    <property type="project" value="InterPro"/>
</dbReference>
<dbReference type="OrthoDB" id="60033at2759"/>
<name>A0A1Y2HAI2_9FUNG</name>
<gene>
    <name evidence="9" type="ORF">BCR44DRAFT_126480</name>
</gene>
<evidence type="ECO:0000313" key="10">
    <source>
        <dbReference type="Proteomes" id="UP000193411"/>
    </source>
</evidence>
<evidence type="ECO:0000313" key="9">
    <source>
        <dbReference type="EMBL" id="ORZ31579.1"/>
    </source>
</evidence>
<dbReference type="GO" id="GO:0005634">
    <property type="term" value="C:nucleus"/>
    <property type="evidence" value="ECO:0007669"/>
    <property type="project" value="UniProtKB-SubCell"/>
</dbReference>
<comment type="similarity">
    <text evidence="2 7">Belongs to the HSF family.</text>
</comment>
<dbReference type="Pfam" id="PF00447">
    <property type="entry name" value="HSF_DNA-bind"/>
    <property type="match status" value="1"/>
</dbReference>
<comment type="caution">
    <text evidence="9">The sequence shown here is derived from an EMBL/GenBank/DDBJ whole genome shotgun (WGS) entry which is preliminary data.</text>
</comment>
<dbReference type="SUPFAM" id="SSF46785">
    <property type="entry name" value="Winged helix' DNA-binding domain"/>
    <property type="match status" value="1"/>
</dbReference>
<dbReference type="Proteomes" id="UP000193411">
    <property type="component" value="Unassembled WGS sequence"/>
</dbReference>
<feature type="domain" description="HSF-type DNA-binding" evidence="8">
    <location>
        <begin position="49"/>
        <end position="73"/>
    </location>
</feature>
<keyword evidence="6" id="KW-0539">Nucleus</keyword>
<keyword evidence="3" id="KW-0805">Transcription regulation</keyword>
<comment type="subcellular location">
    <subcellularLocation>
        <location evidence="1">Nucleus</location>
    </subcellularLocation>
</comment>
<dbReference type="GO" id="GO:0043565">
    <property type="term" value="F:sequence-specific DNA binding"/>
    <property type="evidence" value="ECO:0007669"/>
    <property type="project" value="InterPro"/>
</dbReference>
<keyword evidence="4" id="KW-0238">DNA-binding</keyword>
<dbReference type="Gene3D" id="1.10.10.10">
    <property type="entry name" value="Winged helix-like DNA-binding domain superfamily/Winged helix DNA-binding domain"/>
    <property type="match status" value="1"/>
</dbReference>
<dbReference type="STRING" id="765915.A0A1Y2HAI2"/>
<dbReference type="PROSITE" id="PS00434">
    <property type="entry name" value="HSF_DOMAIN"/>
    <property type="match status" value="1"/>
</dbReference>
<dbReference type="PANTHER" id="PTHR10015:SF427">
    <property type="entry name" value="HEAT SHOCK FACTOR PROTEIN"/>
    <property type="match status" value="1"/>
</dbReference>
<accession>A0A1Y2HAI2</accession>
<dbReference type="FunFam" id="1.10.10.10:FF:000027">
    <property type="entry name" value="Heat shock transcription factor 1"/>
    <property type="match status" value="1"/>
</dbReference>
<dbReference type="PANTHER" id="PTHR10015">
    <property type="entry name" value="HEAT SHOCK TRANSCRIPTION FACTOR"/>
    <property type="match status" value="1"/>
</dbReference>
<reference evidence="9 10" key="1">
    <citation type="submission" date="2016-07" db="EMBL/GenBank/DDBJ databases">
        <title>Pervasive Adenine N6-methylation of Active Genes in Fungi.</title>
        <authorList>
            <consortium name="DOE Joint Genome Institute"/>
            <person name="Mondo S.J."/>
            <person name="Dannebaum R.O."/>
            <person name="Kuo R.C."/>
            <person name="Labutti K."/>
            <person name="Haridas S."/>
            <person name="Kuo A."/>
            <person name="Salamov A."/>
            <person name="Ahrendt S.R."/>
            <person name="Lipzen A."/>
            <person name="Sullivan W."/>
            <person name="Andreopoulos W.B."/>
            <person name="Clum A."/>
            <person name="Lindquist E."/>
            <person name="Daum C."/>
            <person name="Ramamoorthy G.K."/>
            <person name="Gryganskyi A."/>
            <person name="Culley D."/>
            <person name="Magnuson J.K."/>
            <person name="James T.Y."/>
            <person name="O'Malley M.A."/>
            <person name="Stajich J.E."/>
            <person name="Spatafora J.W."/>
            <person name="Visel A."/>
            <person name="Grigoriev I.V."/>
        </authorList>
    </citation>
    <scope>NUCLEOTIDE SEQUENCE [LARGE SCALE GENOMIC DNA]</scope>
    <source>
        <strain evidence="9 10">PL171</strain>
    </source>
</reference>
<dbReference type="InterPro" id="IPR036388">
    <property type="entry name" value="WH-like_DNA-bd_sf"/>
</dbReference>
<evidence type="ECO:0000256" key="4">
    <source>
        <dbReference type="ARBA" id="ARBA00023125"/>
    </source>
</evidence>
<evidence type="ECO:0000256" key="5">
    <source>
        <dbReference type="ARBA" id="ARBA00023163"/>
    </source>
</evidence>
<dbReference type="SMART" id="SM00415">
    <property type="entry name" value="HSF"/>
    <property type="match status" value="1"/>
</dbReference>
<evidence type="ECO:0000256" key="2">
    <source>
        <dbReference type="ARBA" id="ARBA00006403"/>
    </source>
</evidence>
<evidence type="ECO:0000256" key="6">
    <source>
        <dbReference type="ARBA" id="ARBA00023242"/>
    </source>
</evidence>
<protein>
    <recommendedName>
        <fullName evidence="8">HSF-type DNA-binding domain-containing protein</fullName>
    </recommendedName>
</protein>
<keyword evidence="10" id="KW-1185">Reference proteome</keyword>
<evidence type="ECO:0000259" key="8">
    <source>
        <dbReference type="PROSITE" id="PS00434"/>
    </source>
</evidence>
<dbReference type="EMBL" id="MCFL01000058">
    <property type="protein sequence ID" value="ORZ31579.1"/>
    <property type="molecule type" value="Genomic_DNA"/>
</dbReference>
<dbReference type="AlphaFoldDB" id="A0A1Y2HAI2"/>
<feature type="non-terminal residue" evidence="9">
    <location>
        <position position="193"/>
    </location>
</feature>